<keyword evidence="4 8" id="KW-0862">Zinc</keyword>
<evidence type="ECO:0000259" key="10">
    <source>
        <dbReference type="SMART" id="SM00829"/>
    </source>
</evidence>
<keyword evidence="5" id="KW-0521">NADP</keyword>
<comment type="cofactor">
    <cofactor evidence="1 8">
        <name>Zn(2+)</name>
        <dbReference type="ChEBI" id="CHEBI:29105"/>
    </cofactor>
</comment>
<accession>A0A4V2G430</accession>
<feature type="region of interest" description="Disordered" evidence="9">
    <location>
        <begin position="1"/>
        <end position="22"/>
    </location>
</feature>
<reference evidence="11 12" key="1">
    <citation type="submission" date="2019-02" db="EMBL/GenBank/DDBJ databases">
        <title>Genomic Encyclopedia of Archaeal and Bacterial Type Strains, Phase II (KMG-II): from individual species to whole genera.</title>
        <authorList>
            <person name="Goeker M."/>
        </authorList>
    </citation>
    <scope>NUCLEOTIDE SEQUENCE [LARGE SCALE GENOMIC DNA]</scope>
    <source>
        <strain evidence="11 12">DSM 18101</strain>
    </source>
</reference>
<protein>
    <recommendedName>
        <fullName evidence="7">alcohol dehydrogenase (NADP(+))</fullName>
        <ecNumber evidence="7">1.1.1.2</ecNumber>
    </recommendedName>
</protein>
<name>A0A4V2G430_9BACT</name>
<dbReference type="Pfam" id="PF00107">
    <property type="entry name" value="ADH_zinc_N"/>
    <property type="match status" value="1"/>
</dbReference>
<dbReference type="EMBL" id="SHKW01000001">
    <property type="protein sequence ID" value="RZU39456.1"/>
    <property type="molecule type" value="Genomic_DNA"/>
</dbReference>
<dbReference type="FunFam" id="3.90.180.10:FF:000018">
    <property type="entry name" value="NAD(P)-dependent alcohol dehydrogenase"/>
    <property type="match status" value="1"/>
</dbReference>
<dbReference type="PROSITE" id="PS00065">
    <property type="entry name" value="D_2_HYDROXYACID_DH_1"/>
    <property type="match status" value="1"/>
</dbReference>
<proteinExistence type="inferred from homology"/>
<evidence type="ECO:0000256" key="9">
    <source>
        <dbReference type="SAM" id="MobiDB-lite"/>
    </source>
</evidence>
<dbReference type="GO" id="GO:0008270">
    <property type="term" value="F:zinc ion binding"/>
    <property type="evidence" value="ECO:0007669"/>
    <property type="project" value="InterPro"/>
</dbReference>
<evidence type="ECO:0000256" key="8">
    <source>
        <dbReference type="RuleBase" id="RU361277"/>
    </source>
</evidence>
<dbReference type="InterPro" id="IPR029752">
    <property type="entry name" value="D-isomer_DH_CS1"/>
</dbReference>
<dbReference type="InterPro" id="IPR002328">
    <property type="entry name" value="ADH_Zn_CS"/>
</dbReference>
<evidence type="ECO:0000256" key="3">
    <source>
        <dbReference type="ARBA" id="ARBA00022723"/>
    </source>
</evidence>
<sequence length="362" mass="38544">MPFPQRDDVASKSQAPGEPSAKGHLLQMSEIHGLAVHAAGAQLLPYKFDPGEIKPYEVEIKISHCGVCRSDINLIDNDWGISKYPFIPGHEIVGTVVGVGAHVRNLSPGQRVGVGWQADSCGMCEWCRRGDEHLCAQAQPTCVGRNGGFADKVRVNSRFAIPLPEGLDSENAAPLLCAGVTVYTPLRNLGARPSSRVGVIGIGGLGHLGIQFARVFGAEVTAFSTSKEKESEAKDLGAHEFVNTRDTGALKKVTGSFDLLLSTIHADQDWSAYVNALRPNGVLCLVGAPPSAIQLQAPPLIGGQRMICGSSSGSPRDLHEMLDVAARHGVKAITESFAMAKANDAVTKVKKNQVRYRVVLAN</sequence>
<dbReference type="Gene3D" id="3.90.180.10">
    <property type="entry name" value="Medium-chain alcohol dehydrogenases, catalytic domain"/>
    <property type="match status" value="1"/>
</dbReference>
<dbReference type="PANTHER" id="PTHR42683">
    <property type="entry name" value="ALDEHYDE REDUCTASE"/>
    <property type="match status" value="1"/>
</dbReference>
<dbReference type="Gene3D" id="3.40.50.720">
    <property type="entry name" value="NAD(P)-binding Rossmann-like Domain"/>
    <property type="match status" value="1"/>
</dbReference>
<evidence type="ECO:0000256" key="7">
    <source>
        <dbReference type="ARBA" id="ARBA00024074"/>
    </source>
</evidence>
<evidence type="ECO:0000256" key="4">
    <source>
        <dbReference type="ARBA" id="ARBA00022833"/>
    </source>
</evidence>
<keyword evidence="3 8" id="KW-0479">Metal-binding</keyword>
<comment type="caution">
    <text evidence="11">The sequence shown here is derived from an EMBL/GenBank/DDBJ whole genome shotgun (WGS) entry which is preliminary data.</text>
</comment>
<dbReference type="SUPFAM" id="SSF51735">
    <property type="entry name" value="NAD(P)-binding Rossmann-fold domains"/>
    <property type="match status" value="1"/>
</dbReference>
<comment type="similarity">
    <text evidence="2 8">Belongs to the zinc-containing alcohol dehydrogenase family.</text>
</comment>
<dbReference type="GO" id="GO:0008106">
    <property type="term" value="F:alcohol dehydrogenase (NADP+) activity"/>
    <property type="evidence" value="ECO:0007669"/>
    <property type="project" value="UniProtKB-EC"/>
</dbReference>
<keyword evidence="6" id="KW-0560">Oxidoreductase</keyword>
<dbReference type="FunFam" id="3.40.50.720:FF:000022">
    <property type="entry name" value="Cinnamyl alcohol dehydrogenase"/>
    <property type="match status" value="1"/>
</dbReference>
<evidence type="ECO:0000256" key="2">
    <source>
        <dbReference type="ARBA" id="ARBA00008072"/>
    </source>
</evidence>
<dbReference type="Proteomes" id="UP000292958">
    <property type="component" value="Unassembled WGS sequence"/>
</dbReference>
<dbReference type="EC" id="1.1.1.2" evidence="7"/>
<evidence type="ECO:0000256" key="1">
    <source>
        <dbReference type="ARBA" id="ARBA00001947"/>
    </source>
</evidence>
<evidence type="ECO:0000256" key="5">
    <source>
        <dbReference type="ARBA" id="ARBA00022857"/>
    </source>
</evidence>
<dbReference type="InterPro" id="IPR047109">
    <property type="entry name" value="CAD-like"/>
</dbReference>
<dbReference type="InterPro" id="IPR011032">
    <property type="entry name" value="GroES-like_sf"/>
</dbReference>
<feature type="compositionally biased region" description="Basic and acidic residues" evidence="9">
    <location>
        <begin position="1"/>
        <end position="10"/>
    </location>
</feature>
<evidence type="ECO:0000313" key="11">
    <source>
        <dbReference type="EMBL" id="RZU39456.1"/>
    </source>
</evidence>
<dbReference type="AlphaFoldDB" id="A0A4V2G430"/>
<dbReference type="InterPro" id="IPR020843">
    <property type="entry name" value="ER"/>
</dbReference>
<dbReference type="InterPro" id="IPR036291">
    <property type="entry name" value="NAD(P)-bd_dom_sf"/>
</dbReference>
<dbReference type="Pfam" id="PF08240">
    <property type="entry name" value="ADH_N"/>
    <property type="match status" value="1"/>
</dbReference>
<evidence type="ECO:0000256" key="6">
    <source>
        <dbReference type="ARBA" id="ARBA00023002"/>
    </source>
</evidence>
<dbReference type="PROSITE" id="PS00059">
    <property type="entry name" value="ADH_ZINC"/>
    <property type="match status" value="1"/>
</dbReference>
<evidence type="ECO:0000313" key="12">
    <source>
        <dbReference type="Proteomes" id="UP000292958"/>
    </source>
</evidence>
<feature type="domain" description="Enoyl reductase (ER)" evidence="10">
    <location>
        <begin position="40"/>
        <end position="360"/>
    </location>
</feature>
<dbReference type="InterPro" id="IPR013149">
    <property type="entry name" value="ADH-like_C"/>
</dbReference>
<keyword evidence="12" id="KW-1185">Reference proteome</keyword>
<gene>
    <name evidence="11" type="ORF">BDD14_0841</name>
</gene>
<dbReference type="SUPFAM" id="SSF50129">
    <property type="entry name" value="GroES-like"/>
    <property type="match status" value="1"/>
</dbReference>
<dbReference type="SMART" id="SM00829">
    <property type="entry name" value="PKS_ER"/>
    <property type="match status" value="1"/>
</dbReference>
<dbReference type="CDD" id="cd05283">
    <property type="entry name" value="CAD1"/>
    <property type="match status" value="1"/>
</dbReference>
<organism evidence="11 12">
    <name type="scientific">Edaphobacter modestus</name>
    <dbReference type="NCBI Taxonomy" id="388466"/>
    <lineage>
        <taxon>Bacteria</taxon>
        <taxon>Pseudomonadati</taxon>
        <taxon>Acidobacteriota</taxon>
        <taxon>Terriglobia</taxon>
        <taxon>Terriglobales</taxon>
        <taxon>Acidobacteriaceae</taxon>
        <taxon>Edaphobacter</taxon>
    </lineage>
</organism>
<dbReference type="InterPro" id="IPR013154">
    <property type="entry name" value="ADH-like_N"/>
</dbReference>